<evidence type="ECO:0000313" key="2">
    <source>
        <dbReference type="Proteomes" id="UP000003919"/>
    </source>
</evidence>
<gene>
    <name evidence="1" type="ORF">ALPR1_03425</name>
</gene>
<reference evidence="1 2" key="1">
    <citation type="journal article" date="2011" name="J. Bacteriol.">
        <title>Complete genome sequence of Algoriphagus sp. PR1, bacterial prey of a colony-forming choanoflagellate.</title>
        <authorList>
            <person name="Alegado R.A."/>
            <person name="Ferriera S."/>
            <person name="Nusbaum C."/>
            <person name="Young S.K."/>
            <person name="Zeng Q."/>
            <person name="Imamovic A."/>
            <person name="Fairclough S.R."/>
            <person name="King N."/>
        </authorList>
    </citation>
    <scope>NUCLEOTIDE SEQUENCE [LARGE SCALE GENOMIC DNA]</scope>
    <source>
        <strain evidence="1 2">PR1</strain>
    </source>
</reference>
<dbReference type="HOGENOM" id="CLU_1782775_0_0_10"/>
<dbReference type="EMBL" id="CM001023">
    <property type="protein sequence ID" value="EAZ82260.1"/>
    <property type="molecule type" value="Genomic_DNA"/>
</dbReference>
<accession>A3HVT8</accession>
<dbReference type="EMBL" id="AAXU02000001">
    <property type="protein sequence ID" value="EAZ82260.1"/>
    <property type="molecule type" value="Genomic_DNA"/>
</dbReference>
<protein>
    <submittedName>
        <fullName evidence="1">Outer membrane transport protein</fullName>
    </submittedName>
</protein>
<dbReference type="AlphaFoldDB" id="A3HVT8"/>
<evidence type="ECO:0000313" key="1">
    <source>
        <dbReference type="EMBL" id="EAZ82260.1"/>
    </source>
</evidence>
<organism evidence="1 2">
    <name type="scientific">Algoriphagus machipongonensis</name>
    <dbReference type="NCBI Taxonomy" id="388413"/>
    <lineage>
        <taxon>Bacteria</taxon>
        <taxon>Pseudomonadati</taxon>
        <taxon>Bacteroidota</taxon>
        <taxon>Cytophagia</taxon>
        <taxon>Cytophagales</taxon>
        <taxon>Cyclobacteriaceae</taxon>
        <taxon>Algoriphagus</taxon>
    </lineage>
</organism>
<sequence length="145" mass="16658">MQFSYFWEISIMKVLAWFILQLSLAFSGFGQNLSGNWEWAQNPSDRSFSIQLIQSSSKAFDLEGSHCGTYYNGGRIDCAEELSIFLNQESENLWIGTIQSAYSGKKSQLTIAYNPKEKQLEWQITKGEGQFYFPYHAILEKVDPN</sequence>
<comment type="caution">
    <text evidence="1">The sequence shown here is derived from an EMBL/GenBank/DDBJ whole genome shotgun (WGS) entry which is preliminary data.</text>
</comment>
<dbReference type="Proteomes" id="UP000003919">
    <property type="component" value="Chromosome"/>
</dbReference>
<proteinExistence type="predicted"/>
<keyword evidence="2" id="KW-1185">Reference proteome</keyword>
<name>A3HVT8_9BACT</name>